<dbReference type="RefSeq" id="WP_125576220.1">
    <property type="nucleotide sequence ID" value="NZ_JBHSSO010000067.1"/>
</dbReference>
<dbReference type="PANTHER" id="PTHR42940:SF8">
    <property type="entry name" value="VACUOLAR PROTEIN SORTING-ASSOCIATED PROTEIN 11"/>
    <property type="match status" value="1"/>
</dbReference>
<keyword evidence="6 10" id="KW-0862">Zinc</keyword>
<comment type="cofactor">
    <cofactor evidence="1 10">
        <name>Zn(2+)</name>
        <dbReference type="ChEBI" id="CHEBI:29105"/>
    </cofactor>
</comment>
<evidence type="ECO:0000256" key="5">
    <source>
        <dbReference type="ARBA" id="ARBA00022723"/>
    </source>
</evidence>
<evidence type="ECO:0000256" key="1">
    <source>
        <dbReference type="ARBA" id="ARBA00001947"/>
    </source>
</evidence>
<evidence type="ECO:0000256" key="4">
    <source>
        <dbReference type="ARBA" id="ARBA00016352"/>
    </source>
</evidence>
<dbReference type="SUPFAM" id="SSF50129">
    <property type="entry name" value="GroES-like"/>
    <property type="match status" value="1"/>
</dbReference>
<dbReference type="SUPFAM" id="SSF51735">
    <property type="entry name" value="NAD(P)-binding Rossmann-fold domains"/>
    <property type="match status" value="1"/>
</dbReference>
<comment type="catalytic activity">
    <reaction evidence="8">
        <text>a secondary alcohol + NAD(+) = a ketone + NADH + H(+)</text>
        <dbReference type="Rhea" id="RHEA:10740"/>
        <dbReference type="ChEBI" id="CHEBI:15378"/>
        <dbReference type="ChEBI" id="CHEBI:17087"/>
        <dbReference type="ChEBI" id="CHEBI:35681"/>
        <dbReference type="ChEBI" id="CHEBI:57540"/>
        <dbReference type="ChEBI" id="CHEBI:57945"/>
        <dbReference type="EC" id="1.1.1.1"/>
    </reaction>
</comment>
<evidence type="ECO:0000256" key="8">
    <source>
        <dbReference type="ARBA" id="ARBA00049164"/>
    </source>
</evidence>
<feature type="domain" description="Enoyl reductase (ER)" evidence="11">
    <location>
        <begin position="8"/>
        <end position="313"/>
    </location>
</feature>
<evidence type="ECO:0000259" key="11">
    <source>
        <dbReference type="SMART" id="SM00829"/>
    </source>
</evidence>
<keyword evidence="5 10" id="KW-0479">Metal-binding</keyword>
<dbReference type="Gene3D" id="3.90.180.10">
    <property type="entry name" value="Medium-chain alcohol dehydrogenases, catalytic domain"/>
    <property type="match status" value="2"/>
</dbReference>
<dbReference type="InterPro" id="IPR036291">
    <property type="entry name" value="NAD(P)-bd_dom_sf"/>
</dbReference>
<keyword evidence="7" id="KW-0560">Oxidoreductase</keyword>
<dbReference type="PANTHER" id="PTHR42940">
    <property type="entry name" value="ALCOHOL DEHYDROGENASE 1-RELATED"/>
    <property type="match status" value="1"/>
</dbReference>
<dbReference type="Gene3D" id="3.40.50.720">
    <property type="entry name" value="NAD(P)-binding Rossmann-like Domain"/>
    <property type="match status" value="1"/>
</dbReference>
<dbReference type="EC" id="1.1.1.1" evidence="3"/>
<comment type="similarity">
    <text evidence="2 10">Belongs to the zinc-containing alcohol dehydrogenase family.</text>
</comment>
<dbReference type="InterPro" id="IPR013154">
    <property type="entry name" value="ADH-like_N"/>
</dbReference>
<dbReference type="InterPro" id="IPR011032">
    <property type="entry name" value="GroES-like_sf"/>
</dbReference>
<evidence type="ECO:0000256" key="10">
    <source>
        <dbReference type="RuleBase" id="RU361277"/>
    </source>
</evidence>
<dbReference type="SMART" id="SM00829">
    <property type="entry name" value="PKS_ER"/>
    <property type="match status" value="1"/>
</dbReference>
<evidence type="ECO:0000256" key="9">
    <source>
        <dbReference type="ARBA" id="ARBA00049243"/>
    </source>
</evidence>
<accession>A0ABW1UAI5</accession>
<dbReference type="Pfam" id="PF08240">
    <property type="entry name" value="ADH_N"/>
    <property type="match status" value="1"/>
</dbReference>
<comment type="catalytic activity">
    <reaction evidence="9">
        <text>a primary alcohol + NAD(+) = an aldehyde + NADH + H(+)</text>
        <dbReference type="Rhea" id="RHEA:10736"/>
        <dbReference type="ChEBI" id="CHEBI:15378"/>
        <dbReference type="ChEBI" id="CHEBI:15734"/>
        <dbReference type="ChEBI" id="CHEBI:17478"/>
        <dbReference type="ChEBI" id="CHEBI:57540"/>
        <dbReference type="ChEBI" id="CHEBI:57945"/>
        <dbReference type="EC" id="1.1.1.1"/>
    </reaction>
</comment>
<evidence type="ECO:0000256" key="3">
    <source>
        <dbReference type="ARBA" id="ARBA00013190"/>
    </source>
</evidence>
<dbReference type="InterPro" id="IPR002328">
    <property type="entry name" value="ADH_Zn_CS"/>
</dbReference>
<comment type="caution">
    <text evidence="12">The sequence shown here is derived from an EMBL/GenBank/DDBJ whole genome shotgun (WGS) entry which is preliminary data.</text>
</comment>
<evidence type="ECO:0000256" key="7">
    <source>
        <dbReference type="ARBA" id="ARBA00023002"/>
    </source>
</evidence>
<dbReference type="EMBL" id="JBHSSO010000067">
    <property type="protein sequence ID" value="MFC6290354.1"/>
    <property type="molecule type" value="Genomic_DNA"/>
</dbReference>
<keyword evidence="13" id="KW-1185">Reference proteome</keyword>
<evidence type="ECO:0000313" key="13">
    <source>
        <dbReference type="Proteomes" id="UP001596258"/>
    </source>
</evidence>
<sequence length="316" mass="32413">MQGWQFTKTHAPLQLVEVADPVAAAGQVVVAIKASGLCHTDVTIMDDPGWMDLVQPPVILGHECAGVIESVGTGVSKFKPGDRVGVCPIDPDTQVSIGGVVDGAYANKLVVPQTELIPLPDNVSFIDGAAATDAGMTSHRAIFGVGGARAGMKVGIVGIGGIGDFGAQLAIAAGCDVYAADPKPEAKQMAAAMGCKAIFDDVSEMKDIAPDLIVDFAGFDTTTAHALSVVAPGGKVVVVGMGILHSTISTWDLIMKRAQLVGSMGGDNSDIAFCYDALSKGLVKPALTTIDFSEIDQGLEKLRQGGVTGRLIATQA</sequence>
<evidence type="ECO:0000256" key="6">
    <source>
        <dbReference type="ARBA" id="ARBA00022833"/>
    </source>
</evidence>
<proteinExistence type="inferred from homology"/>
<evidence type="ECO:0000313" key="12">
    <source>
        <dbReference type="EMBL" id="MFC6290354.1"/>
    </source>
</evidence>
<name>A0ABW1UAI5_9LACO</name>
<dbReference type="InterPro" id="IPR020843">
    <property type="entry name" value="ER"/>
</dbReference>
<dbReference type="InterPro" id="IPR013149">
    <property type="entry name" value="ADH-like_C"/>
</dbReference>
<organism evidence="12 13">
    <name type="scientific">Levilactobacillus angrenensis</name>
    <dbReference type="NCBI Taxonomy" id="2486020"/>
    <lineage>
        <taxon>Bacteria</taxon>
        <taxon>Bacillati</taxon>
        <taxon>Bacillota</taxon>
        <taxon>Bacilli</taxon>
        <taxon>Lactobacillales</taxon>
        <taxon>Lactobacillaceae</taxon>
        <taxon>Levilactobacillus</taxon>
    </lineage>
</organism>
<gene>
    <name evidence="12" type="ORF">ACFP1M_09250</name>
</gene>
<dbReference type="Pfam" id="PF00107">
    <property type="entry name" value="ADH_zinc_N"/>
    <property type="match status" value="1"/>
</dbReference>
<dbReference type="Proteomes" id="UP001596258">
    <property type="component" value="Unassembled WGS sequence"/>
</dbReference>
<reference evidence="13" key="1">
    <citation type="journal article" date="2019" name="Int. J. Syst. Evol. Microbiol.">
        <title>The Global Catalogue of Microorganisms (GCM) 10K type strain sequencing project: providing services to taxonomists for standard genome sequencing and annotation.</title>
        <authorList>
            <consortium name="The Broad Institute Genomics Platform"/>
            <consortium name="The Broad Institute Genome Sequencing Center for Infectious Disease"/>
            <person name="Wu L."/>
            <person name="Ma J."/>
        </authorList>
    </citation>
    <scope>NUCLEOTIDE SEQUENCE [LARGE SCALE GENOMIC DNA]</scope>
    <source>
        <strain evidence="13">CCM 8893</strain>
    </source>
</reference>
<protein>
    <recommendedName>
        <fullName evidence="4">Alcohol dehydrogenase</fullName>
        <ecNumber evidence="3">1.1.1.1</ecNumber>
    </recommendedName>
</protein>
<evidence type="ECO:0000256" key="2">
    <source>
        <dbReference type="ARBA" id="ARBA00008072"/>
    </source>
</evidence>
<dbReference type="PROSITE" id="PS00059">
    <property type="entry name" value="ADH_ZINC"/>
    <property type="match status" value="1"/>
</dbReference>